<organism evidence="1 2">
    <name type="scientific">Bifiguratus adelaidae</name>
    <dbReference type="NCBI Taxonomy" id="1938954"/>
    <lineage>
        <taxon>Eukaryota</taxon>
        <taxon>Fungi</taxon>
        <taxon>Fungi incertae sedis</taxon>
        <taxon>Mucoromycota</taxon>
        <taxon>Mucoromycotina</taxon>
        <taxon>Endogonomycetes</taxon>
        <taxon>Endogonales</taxon>
        <taxon>Endogonales incertae sedis</taxon>
        <taxon>Bifiguratus</taxon>
    </lineage>
</organism>
<dbReference type="Proteomes" id="UP000242875">
    <property type="component" value="Unassembled WGS sequence"/>
</dbReference>
<sequence>MLPKQGLKSISKLPEEEYVPKKEPNVVRLRFTRRQYETFKDACNIVEQLVADPAIKSAVKKLLNGATVDTNFTKPIVQAPTRIAGKPKKVDTQATSVGSKERETYFVKSRDVNRKVGSLWEFVKDEIPHDHLRFDQEGETCISDVRIMISAYIKSQKLKQSNGVAVDDFLQMLAPDVLKDKKIIPKEDKRTIMMVVNEVFAEED</sequence>
<comment type="caution">
    <text evidence="1">The sequence shown here is derived from an EMBL/GenBank/DDBJ whole genome shotgun (WGS) entry which is preliminary data.</text>
</comment>
<dbReference type="AlphaFoldDB" id="A0A261XSV3"/>
<protein>
    <submittedName>
        <fullName evidence="1">Uncharacterized protein</fullName>
    </submittedName>
</protein>
<reference evidence="1 2" key="1">
    <citation type="journal article" date="2017" name="Mycologia">
        <title>Bifiguratus adelaidae, gen. et sp. nov., a new member of Mucoromycotina in endophytic and soil-dwelling habitats.</title>
        <authorList>
            <person name="Torres-Cruz T.J."/>
            <person name="Billingsley Tobias T.L."/>
            <person name="Almatruk M."/>
            <person name="Hesse C."/>
            <person name="Kuske C.R."/>
            <person name="Desiro A."/>
            <person name="Benucci G.M."/>
            <person name="Bonito G."/>
            <person name="Stajich J.E."/>
            <person name="Dunlap C."/>
            <person name="Arnold A.E."/>
            <person name="Porras-Alfaro A."/>
        </authorList>
    </citation>
    <scope>NUCLEOTIDE SEQUENCE [LARGE SCALE GENOMIC DNA]</scope>
    <source>
        <strain evidence="1 2">AZ0501</strain>
    </source>
</reference>
<accession>A0A261XSV3</accession>
<dbReference type="OrthoDB" id="10644299at2759"/>
<dbReference type="EMBL" id="MVBO01000368">
    <property type="protein sequence ID" value="OZJ01441.1"/>
    <property type="molecule type" value="Genomic_DNA"/>
</dbReference>
<evidence type="ECO:0000313" key="1">
    <source>
        <dbReference type="EMBL" id="OZJ01441.1"/>
    </source>
</evidence>
<name>A0A261XSV3_9FUNG</name>
<gene>
    <name evidence="1" type="ORF">BZG36_05713</name>
</gene>
<evidence type="ECO:0000313" key="2">
    <source>
        <dbReference type="Proteomes" id="UP000242875"/>
    </source>
</evidence>
<proteinExistence type="predicted"/>
<keyword evidence="2" id="KW-1185">Reference proteome</keyword>